<keyword evidence="1" id="KW-0472">Membrane</keyword>
<name>A0A1I8A663_9BILA</name>
<evidence type="ECO:0000256" key="1">
    <source>
        <dbReference type="SAM" id="Phobius"/>
    </source>
</evidence>
<keyword evidence="1" id="KW-0812">Transmembrane</keyword>
<dbReference type="Proteomes" id="UP000095287">
    <property type="component" value="Unplaced"/>
</dbReference>
<dbReference type="AlphaFoldDB" id="A0A1I8A663"/>
<dbReference type="WBParaSite" id="L893_g33080.t1">
    <property type="protein sequence ID" value="L893_g33080.t1"/>
    <property type="gene ID" value="L893_g33080"/>
</dbReference>
<sequence>MFNPFVIRSLSYEEQLAKFVFFKTTVFLLTLSSLWTAIYGVDCMNGSSDWNETYWVPVIVVSMITAKVSNFDVWSLESE</sequence>
<accession>A0A1I8A663</accession>
<reference evidence="3" key="1">
    <citation type="submission" date="2016-11" db="UniProtKB">
        <authorList>
            <consortium name="WormBaseParasite"/>
        </authorList>
    </citation>
    <scope>IDENTIFICATION</scope>
</reference>
<evidence type="ECO:0000313" key="3">
    <source>
        <dbReference type="WBParaSite" id="L893_g33080.t1"/>
    </source>
</evidence>
<protein>
    <submittedName>
        <fullName evidence="3">Transmembrane protein</fullName>
    </submittedName>
</protein>
<organism evidence="2 3">
    <name type="scientific">Steinernema glaseri</name>
    <dbReference type="NCBI Taxonomy" id="37863"/>
    <lineage>
        <taxon>Eukaryota</taxon>
        <taxon>Metazoa</taxon>
        <taxon>Ecdysozoa</taxon>
        <taxon>Nematoda</taxon>
        <taxon>Chromadorea</taxon>
        <taxon>Rhabditida</taxon>
        <taxon>Tylenchina</taxon>
        <taxon>Panagrolaimomorpha</taxon>
        <taxon>Strongyloidoidea</taxon>
        <taxon>Steinernematidae</taxon>
        <taxon>Steinernema</taxon>
    </lineage>
</organism>
<feature type="transmembrane region" description="Helical" evidence="1">
    <location>
        <begin position="20"/>
        <end position="41"/>
    </location>
</feature>
<evidence type="ECO:0000313" key="2">
    <source>
        <dbReference type="Proteomes" id="UP000095287"/>
    </source>
</evidence>
<proteinExistence type="predicted"/>
<keyword evidence="1" id="KW-1133">Transmembrane helix</keyword>
<keyword evidence="2" id="KW-1185">Reference proteome</keyword>